<dbReference type="GO" id="GO:0051015">
    <property type="term" value="F:actin filament binding"/>
    <property type="evidence" value="ECO:0007669"/>
    <property type="project" value="TreeGrafter"/>
</dbReference>
<feature type="compositionally biased region" description="Pro residues" evidence="6">
    <location>
        <begin position="315"/>
        <end position="329"/>
    </location>
</feature>
<dbReference type="OrthoDB" id="10261302at2759"/>
<keyword evidence="3" id="KW-1009">Hearing</keyword>
<feature type="compositionally biased region" description="Basic and acidic residues" evidence="6">
    <location>
        <begin position="418"/>
        <end position="428"/>
    </location>
</feature>
<evidence type="ECO:0000256" key="6">
    <source>
        <dbReference type="SAM" id="MobiDB-lite"/>
    </source>
</evidence>
<sequence length="914" mass="98624">MVFDAKGKQHRCIVGPLIGNSREGVASVVRWLLWEADMPSLEPSPNGALALHYAAARGCLDCARLLVDTSTGLTANTQMENDVTPVYLAAQEGHLDVLRFLVLEAGGSLYIRAKDGMAPVHAAAQMDSLSCLKWMIEEQGVDPNLRDGDGATPLHFAASRGHLDCVRWLLRHGALLLQDNYGKSPINDAAENQQMACLNELVQHGTSPDYSEDARRYGRFHGCTCRIADPSNKCSYADCVNYATPHEPFYLHSGKENPYMTPIGSIGQDPFYLHKPGESNVYHRVKELFGSTTHQQLQNGVQNGSVKEPVEELKPAPPDLPATPAPVRPASPVVPSHHTPNNRTTVNETKMRVEVHCSGEEENDDDSTSNAETDVTTEAPTASVHATTASEATSIRSASPPPLPAAPPQSAPPTLREPPGKETFRDVPVHTSSSLQRNASPLPPVPPISLEDEGRGSTPPLEEHDYEDIYSVRGRDSGSHSRSASMSSVQSESQIVVATPINDSSESGVSSPSPSELGNKSESEENEKLKLEHRHSLPHQAVKDNSRRSLKRVVSVPVGVSPPPPPPPPPSEESSLSVLSSLPTTASANSISTHNSTHMHSTSGPPNETPGQANGGAGQVGHLVNKQMVLPFIPPKFGDAHDPEALIKPSEYLKSLQGTGKTGPSLTPPTDGAPAAAPAPGPPPPPMGPPPPPLPPPTHQPLSTISIQDITSVQLKRTATKTMSCPHPSLNGTSTEPPFQSAKENLIAELKMSRDISGIKKLKVERVEMEKKQGKEIATTISKQYTVDSFVEKMPDRDAAGNPIPAWKRQMLAKKAAEKARKEAEEELAREAEQKRLQSIPAWKRHLLQKKNPGSPPTPEDIQGQRSTPQPDNKENSSPEKKDSNGESKTQEEGPIIPWRAQLRKTNSTLNLLE</sequence>
<evidence type="ECO:0000313" key="7">
    <source>
        <dbReference type="EMBL" id="KAF6213907.1"/>
    </source>
</evidence>
<feature type="repeat" description="ANK" evidence="5">
    <location>
        <begin position="115"/>
        <end position="148"/>
    </location>
</feature>
<feature type="compositionally biased region" description="Pro residues" evidence="6">
    <location>
        <begin position="677"/>
        <end position="699"/>
    </location>
</feature>
<evidence type="ECO:0000256" key="3">
    <source>
        <dbReference type="ARBA" id="ARBA00022740"/>
    </source>
</evidence>
<feature type="compositionally biased region" description="Polar residues" evidence="6">
    <location>
        <begin position="293"/>
        <end position="305"/>
    </location>
</feature>
<evidence type="ECO:0000256" key="1">
    <source>
        <dbReference type="ARBA" id="ARBA00004645"/>
    </source>
</evidence>
<proteinExistence type="predicted"/>
<evidence type="ECO:0000256" key="4">
    <source>
        <dbReference type="ARBA" id="ARBA00023043"/>
    </source>
</evidence>
<feature type="compositionally biased region" description="Low complexity" evidence="6">
    <location>
        <begin position="480"/>
        <end position="493"/>
    </location>
</feature>
<accession>A0A8S9XYC3</accession>
<dbReference type="InterPro" id="IPR002110">
    <property type="entry name" value="Ankyrin_rpt"/>
</dbReference>
<feature type="compositionally biased region" description="Polar residues" evidence="6">
    <location>
        <begin position="700"/>
        <end position="723"/>
    </location>
</feature>
<evidence type="ECO:0008006" key="9">
    <source>
        <dbReference type="Google" id="ProtNLM"/>
    </source>
</evidence>
<dbReference type="EMBL" id="WIXP02000003">
    <property type="protein sequence ID" value="KAF6213907.1"/>
    <property type="molecule type" value="Genomic_DNA"/>
</dbReference>
<dbReference type="Proteomes" id="UP000466442">
    <property type="component" value="Unassembled WGS sequence"/>
</dbReference>
<feature type="compositionally biased region" description="Pro residues" evidence="6">
    <location>
        <begin position="560"/>
        <end position="571"/>
    </location>
</feature>
<feature type="compositionally biased region" description="Basic and acidic residues" evidence="6">
    <location>
        <begin position="349"/>
        <end position="359"/>
    </location>
</feature>
<keyword evidence="2" id="KW-0677">Repeat</keyword>
<dbReference type="InterPro" id="IPR052420">
    <property type="entry name" value="Espin/Espin-like"/>
</dbReference>
<dbReference type="SMART" id="SM00248">
    <property type="entry name" value="ANK"/>
    <property type="match status" value="5"/>
</dbReference>
<keyword evidence="8" id="KW-1185">Reference proteome</keyword>
<feature type="compositionally biased region" description="Polar residues" evidence="6">
    <location>
        <begin position="368"/>
        <end position="396"/>
    </location>
</feature>
<feature type="repeat" description="ANK" evidence="5">
    <location>
        <begin position="149"/>
        <end position="181"/>
    </location>
</feature>
<feature type="compositionally biased region" description="Polar residues" evidence="6">
    <location>
        <begin position="656"/>
        <end position="665"/>
    </location>
</feature>
<comment type="subcellular location">
    <subcellularLocation>
        <location evidence="1">Cell projection</location>
        <location evidence="1">Stereocilium</location>
    </subcellularLocation>
</comment>
<dbReference type="GO" id="GO:0005737">
    <property type="term" value="C:cytoplasm"/>
    <property type="evidence" value="ECO:0007669"/>
    <property type="project" value="TreeGrafter"/>
</dbReference>
<feature type="repeat" description="ANK" evidence="5">
    <location>
        <begin position="46"/>
        <end position="78"/>
    </location>
</feature>
<dbReference type="PANTHER" id="PTHR24153:SF8">
    <property type="entry name" value="FORKED, ISOFORM F"/>
    <property type="match status" value="1"/>
</dbReference>
<keyword evidence="4 5" id="KW-0040">ANK repeat</keyword>
<feature type="compositionally biased region" description="Polar residues" evidence="6">
    <location>
        <begin position="904"/>
        <end position="914"/>
    </location>
</feature>
<organism evidence="7 8">
    <name type="scientific">Apolygus lucorum</name>
    <name type="common">Small green plant bug</name>
    <name type="synonym">Lygocoris lucorum</name>
    <dbReference type="NCBI Taxonomy" id="248454"/>
    <lineage>
        <taxon>Eukaryota</taxon>
        <taxon>Metazoa</taxon>
        <taxon>Ecdysozoa</taxon>
        <taxon>Arthropoda</taxon>
        <taxon>Hexapoda</taxon>
        <taxon>Insecta</taxon>
        <taxon>Pterygota</taxon>
        <taxon>Neoptera</taxon>
        <taxon>Paraneoptera</taxon>
        <taxon>Hemiptera</taxon>
        <taxon>Heteroptera</taxon>
        <taxon>Panheteroptera</taxon>
        <taxon>Cimicomorpha</taxon>
        <taxon>Miridae</taxon>
        <taxon>Mirini</taxon>
        <taxon>Apolygus</taxon>
    </lineage>
</organism>
<name>A0A8S9XYC3_APOLU</name>
<dbReference type="PROSITE" id="PS50088">
    <property type="entry name" value="ANK_REPEAT"/>
    <property type="match status" value="3"/>
</dbReference>
<feature type="compositionally biased region" description="Low complexity" evidence="6">
    <location>
        <begin position="590"/>
        <end position="603"/>
    </location>
</feature>
<dbReference type="PROSITE" id="PS50297">
    <property type="entry name" value="ANK_REP_REGION"/>
    <property type="match status" value="1"/>
</dbReference>
<dbReference type="GO" id="GO:0051017">
    <property type="term" value="P:actin filament bundle assembly"/>
    <property type="evidence" value="ECO:0007669"/>
    <property type="project" value="TreeGrafter"/>
</dbReference>
<protein>
    <recommendedName>
        <fullName evidence="9">Espin</fullName>
    </recommendedName>
</protein>
<evidence type="ECO:0000256" key="5">
    <source>
        <dbReference type="PROSITE-ProRule" id="PRU00023"/>
    </source>
</evidence>
<comment type="caution">
    <text evidence="7">The sequence shown here is derived from an EMBL/GenBank/DDBJ whole genome shotgun (WGS) entry which is preliminary data.</text>
</comment>
<reference evidence="7" key="1">
    <citation type="journal article" date="2021" name="Mol. Ecol. Resour.">
        <title>Apolygus lucorum genome provides insights into omnivorousness and mesophyll feeding.</title>
        <authorList>
            <person name="Liu Y."/>
            <person name="Liu H."/>
            <person name="Wang H."/>
            <person name="Huang T."/>
            <person name="Liu B."/>
            <person name="Yang B."/>
            <person name="Yin L."/>
            <person name="Li B."/>
            <person name="Zhang Y."/>
            <person name="Zhang S."/>
            <person name="Jiang F."/>
            <person name="Zhang X."/>
            <person name="Ren Y."/>
            <person name="Wang B."/>
            <person name="Wang S."/>
            <person name="Lu Y."/>
            <person name="Wu K."/>
            <person name="Fan W."/>
            <person name="Wang G."/>
        </authorList>
    </citation>
    <scope>NUCLEOTIDE SEQUENCE</scope>
    <source>
        <strain evidence="7">12Hb</strain>
    </source>
</reference>
<feature type="compositionally biased region" description="Basic and acidic residues" evidence="6">
    <location>
        <begin position="519"/>
        <end position="530"/>
    </location>
</feature>
<feature type="region of interest" description="Disordered" evidence="6">
    <location>
        <begin position="293"/>
        <end position="739"/>
    </location>
</feature>
<dbReference type="AlphaFoldDB" id="A0A8S9XYC3"/>
<dbReference type="SUPFAM" id="SSF48403">
    <property type="entry name" value="Ankyrin repeat"/>
    <property type="match status" value="1"/>
</dbReference>
<feature type="compositionally biased region" description="Polar residues" evidence="6">
    <location>
        <begin position="430"/>
        <end position="439"/>
    </location>
</feature>
<feature type="compositionally biased region" description="Basic and acidic residues" evidence="6">
    <location>
        <begin position="815"/>
        <end position="836"/>
    </location>
</feature>
<feature type="compositionally biased region" description="Low complexity" evidence="6">
    <location>
        <begin position="572"/>
        <end position="583"/>
    </location>
</feature>
<feature type="compositionally biased region" description="Basic and acidic residues" evidence="6">
    <location>
        <begin position="872"/>
        <end position="892"/>
    </location>
</feature>
<dbReference type="GO" id="GO:0032420">
    <property type="term" value="C:stereocilium"/>
    <property type="evidence" value="ECO:0007669"/>
    <property type="project" value="UniProtKB-SubCell"/>
</dbReference>
<evidence type="ECO:0000256" key="2">
    <source>
        <dbReference type="ARBA" id="ARBA00022737"/>
    </source>
</evidence>
<dbReference type="Gene3D" id="1.25.40.20">
    <property type="entry name" value="Ankyrin repeat-containing domain"/>
    <property type="match status" value="1"/>
</dbReference>
<dbReference type="GO" id="GO:0007605">
    <property type="term" value="P:sensory perception of sound"/>
    <property type="evidence" value="ECO:0007669"/>
    <property type="project" value="UniProtKB-KW"/>
</dbReference>
<dbReference type="PANTHER" id="PTHR24153">
    <property type="entry name" value="ESPIN"/>
    <property type="match status" value="1"/>
</dbReference>
<feature type="compositionally biased region" description="Low complexity" evidence="6">
    <location>
        <begin position="504"/>
        <end position="518"/>
    </location>
</feature>
<dbReference type="Pfam" id="PF12796">
    <property type="entry name" value="Ank_2"/>
    <property type="match status" value="2"/>
</dbReference>
<evidence type="ECO:0000313" key="8">
    <source>
        <dbReference type="Proteomes" id="UP000466442"/>
    </source>
</evidence>
<feature type="compositionally biased region" description="Pro residues" evidence="6">
    <location>
        <begin position="399"/>
        <end position="411"/>
    </location>
</feature>
<dbReference type="InterPro" id="IPR036770">
    <property type="entry name" value="Ankyrin_rpt-contain_sf"/>
</dbReference>
<feature type="region of interest" description="Disordered" evidence="6">
    <location>
        <begin position="812"/>
        <end position="914"/>
    </location>
</feature>
<gene>
    <name evidence="7" type="ORF">GE061_011632</name>
</gene>
<feature type="compositionally biased region" description="Polar residues" evidence="6">
    <location>
        <begin position="338"/>
        <end position="348"/>
    </location>
</feature>